<accession>A0A9P9FUA7</accession>
<keyword evidence="4 5" id="KW-0720">Serine protease</keyword>
<feature type="active site" description="Charge relay system" evidence="5">
    <location>
        <position position="538"/>
    </location>
</feature>
<dbReference type="EMBL" id="JAGMUV010000001">
    <property type="protein sequence ID" value="KAH7176810.1"/>
    <property type="molecule type" value="Genomic_DNA"/>
</dbReference>
<reference evidence="8" key="1">
    <citation type="journal article" date="2021" name="Nat. Commun.">
        <title>Genetic determinants of endophytism in the Arabidopsis root mycobiome.</title>
        <authorList>
            <person name="Mesny F."/>
            <person name="Miyauchi S."/>
            <person name="Thiergart T."/>
            <person name="Pickel B."/>
            <person name="Atanasova L."/>
            <person name="Karlsson M."/>
            <person name="Huettel B."/>
            <person name="Barry K.W."/>
            <person name="Haridas S."/>
            <person name="Chen C."/>
            <person name="Bauer D."/>
            <person name="Andreopoulos W."/>
            <person name="Pangilinan J."/>
            <person name="LaButti K."/>
            <person name="Riley R."/>
            <person name="Lipzen A."/>
            <person name="Clum A."/>
            <person name="Drula E."/>
            <person name="Henrissat B."/>
            <person name="Kohler A."/>
            <person name="Grigoriev I.V."/>
            <person name="Martin F.M."/>
            <person name="Hacquard S."/>
        </authorList>
    </citation>
    <scope>NUCLEOTIDE SEQUENCE</scope>
    <source>
        <strain evidence="8">MPI-CAGE-AT-0147</strain>
    </source>
</reference>
<evidence type="ECO:0000256" key="3">
    <source>
        <dbReference type="ARBA" id="ARBA00022801"/>
    </source>
</evidence>
<dbReference type="PANTHER" id="PTHR43806:SF11">
    <property type="entry name" value="CEREVISIN-RELATED"/>
    <property type="match status" value="1"/>
</dbReference>
<feature type="domain" description="DUF7580" evidence="7">
    <location>
        <begin position="109"/>
        <end position="452"/>
    </location>
</feature>
<gene>
    <name evidence="8" type="ORF">EDB81DRAFT_632358</name>
</gene>
<dbReference type="InterPro" id="IPR023828">
    <property type="entry name" value="Peptidase_S8_Ser-AS"/>
</dbReference>
<proteinExistence type="inferred from homology"/>
<comment type="caution">
    <text evidence="8">The sequence shown here is derived from an EMBL/GenBank/DDBJ whole genome shotgun (WGS) entry which is preliminary data.</text>
</comment>
<evidence type="ECO:0000313" key="8">
    <source>
        <dbReference type="EMBL" id="KAH7176810.1"/>
    </source>
</evidence>
<evidence type="ECO:0000256" key="5">
    <source>
        <dbReference type="PROSITE-ProRule" id="PRU01240"/>
    </source>
</evidence>
<keyword evidence="3 5" id="KW-0378">Hydrolase</keyword>
<sequence length="774" mass="88990">MKAPPISPGQAEQHPRLEHLSRCIESKGLGGLEECSALLDQSDQHQRLYLALLGSDVRLFHSKEQQNDDKRSKFLVRVKRAAAHLLDVYCRDPHSGRDVEDLSLSQHPSHGMKEMAERVYGLLEQHWRCECTHKAMRSTGSRQARLSLIRYRQLAHQLTSKTIAQQARLSVKFEILLPVCNDIVNWKVTNFEVEKSRSKSEDQFNLFRKLVHQDICHWLEQSKRFRVDFLAESEGLWHLKPELLDGINHHTSMESLYQLLGDDSRTSQISKYTWRDQLLLCYSLANSMLYLYPGSWLQTAWSSNMVYFIRRMNDSTSTLLTFPYLAVDLRQQQTEPEDLDHMQYHAHPVILALGIMFLEIATGVRFKRTPGLTSCEQWNTDGPEAFQLLKDLEREGRQHRSKRIPTALRDAIRACLILKPPSDFPSKSLLEEGPIRHYILSCILHPLASELNTRHNISLEQLQDILIPEWFQWHNEALARVDVLRNTRLCNDQRIKIAILDSGIELSQDNKDIYDDGSQIKYQSWVDDSPEWKDQVGHGTHLATLLRRIAPNSLLHVARVFKKKPSMKKSAGCISEAIRHAVDEWKVDIIVMSFGFEDEQEPLSESVNYAARNNVLMFAAASNDGKNRPEEVAWPARDMHVICVHSAEGFGTPSTFTPGPQDNQKIMVLGECVKSAWPQRLTSPENHKLMSGTSCAAPIAAGIAAILLDYARGFLEDGEWKRFRRVDSMRRMFEKMRSPGSPSGYWWIRHWKLFDERQSEGWIQGEIRGALYGI</sequence>
<dbReference type="Gene3D" id="3.40.50.200">
    <property type="entry name" value="Peptidase S8/S53 domain"/>
    <property type="match status" value="1"/>
</dbReference>
<dbReference type="OrthoDB" id="206201at2759"/>
<dbReference type="Proteomes" id="UP000738349">
    <property type="component" value="Unassembled WGS sequence"/>
</dbReference>
<dbReference type="InterPro" id="IPR015500">
    <property type="entry name" value="Peptidase_S8_subtilisin-rel"/>
</dbReference>
<comment type="similarity">
    <text evidence="1 5">Belongs to the peptidase S8 family.</text>
</comment>
<evidence type="ECO:0000259" key="7">
    <source>
        <dbReference type="Pfam" id="PF24476"/>
    </source>
</evidence>
<dbReference type="PRINTS" id="PR00723">
    <property type="entry name" value="SUBTILISIN"/>
</dbReference>
<dbReference type="Pfam" id="PF00082">
    <property type="entry name" value="Peptidase_S8"/>
    <property type="match status" value="1"/>
</dbReference>
<dbReference type="AlphaFoldDB" id="A0A9P9FUA7"/>
<protein>
    <submittedName>
        <fullName evidence="8">Peptidase S8/S53 domain-containing protein</fullName>
    </submittedName>
</protein>
<dbReference type="SUPFAM" id="SSF52743">
    <property type="entry name" value="Subtilisin-like"/>
    <property type="match status" value="1"/>
</dbReference>
<dbReference type="PROSITE" id="PS51892">
    <property type="entry name" value="SUBTILASE"/>
    <property type="match status" value="1"/>
</dbReference>
<evidence type="ECO:0000259" key="6">
    <source>
        <dbReference type="Pfam" id="PF00082"/>
    </source>
</evidence>
<dbReference type="InterPro" id="IPR036852">
    <property type="entry name" value="Peptidase_S8/S53_dom_sf"/>
</dbReference>
<dbReference type="Pfam" id="PF24476">
    <property type="entry name" value="DUF7580"/>
    <property type="match status" value="1"/>
</dbReference>
<feature type="active site" description="Charge relay system" evidence="5">
    <location>
        <position position="694"/>
    </location>
</feature>
<evidence type="ECO:0000313" key="9">
    <source>
        <dbReference type="Proteomes" id="UP000738349"/>
    </source>
</evidence>
<feature type="active site" description="Charge relay system" evidence="5">
    <location>
        <position position="501"/>
    </location>
</feature>
<dbReference type="InterPro" id="IPR056002">
    <property type="entry name" value="DUF7580"/>
</dbReference>
<evidence type="ECO:0000256" key="2">
    <source>
        <dbReference type="ARBA" id="ARBA00022670"/>
    </source>
</evidence>
<evidence type="ECO:0000256" key="4">
    <source>
        <dbReference type="ARBA" id="ARBA00022825"/>
    </source>
</evidence>
<dbReference type="PANTHER" id="PTHR43806">
    <property type="entry name" value="PEPTIDASE S8"/>
    <property type="match status" value="1"/>
</dbReference>
<feature type="domain" description="Peptidase S8/S53" evidence="6">
    <location>
        <begin position="493"/>
        <end position="710"/>
    </location>
</feature>
<dbReference type="PROSITE" id="PS00138">
    <property type="entry name" value="SUBTILASE_SER"/>
    <property type="match status" value="1"/>
</dbReference>
<organism evidence="8 9">
    <name type="scientific">Dactylonectria macrodidyma</name>
    <dbReference type="NCBI Taxonomy" id="307937"/>
    <lineage>
        <taxon>Eukaryota</taxon>
        <taxon>Fungi</taxon>
        <taxon>Dikarya</taxon>
        <taxon>Ascomycota</taxon>
        <taxon>Pezizomycotina</taxon>
        <taxon>Sordariomycetes</taxon>
        <taxon>Hypocreomycetidae</taxon>
        <taxon>Hypocreales</taxon>
        <taxon>Nectriaceae</taxon>
        <taxon>Dactylonectria</taxon>
    </lineage>
</organism>
<name>A0A9P9FUA7_9HYPO</name>
<keyword evidence="2 5" id="KW-0645">Protease</keyword>
<dbReference type="GO" id="GO:0004252">
    <property type="term" value="F:serine-type endopeptidase activity"/>
    <property type="evidence" value="ECO:0007669"/>
    <property type="project" value="UniProtKB-UniRule"/>
</dbReference>
<dbReference type="InterPro" id="IPR050131">
    <property type="entry name" value="Peptidase_S8_subtilisin-like"/>
</dbReference>
<dbReference type="GO" id="GO:0006508">
    <property type="term" value="P:proteolysis"/>
    <property type="evidence" value="ECO:0007669"/>
    <property type="project" value="UniProtKB-KW"/>
</dbReference>
<keyword evidence="9" id="KW-1185">Reference proteome</keyword>
<dbReference type="CDD" id="cd00306">
    <property type="entry name" value="Peptidases_S8_S53"/>
    <property type="match status" value="1"/>
</dbReference>
<dbReference type="InterPro" id="IPR000209">
    <property type="entry name" value="Peptidase_S8/S53_dom"/>
</dbReference>
<evidence type="ECO:0000256" key="1">
    <source>
        <dbReference type="ARBA" id="ARBA00011073"/>
    </source>
</evidence>